<dbReference type="KEGG" id="aui:APT62_00045"/>
<dbReference type="InterPro" id="IPR037523">
    <property type="entry name" value="VOC_core"/>
</dbReference>
<dbReference type="Pfam" id="PF00903">
    <property type="entry name" value="Glyoxalase"/>
    <property type="match status" value="1"/>
</dbReference>
<feature type="domain" description="VOC" evidence="1">
    <location>
        <begin position="2"/>
        <end position="126"/>
    </location>
</feature>
<protein>
    <submittedName>
        <fullName evidence="2">Glyoxalase</fullName>
    </submittedName>
    <submittedName>
        <fullName evidence="4">VOC family protein</fullName>
    </submittedName>
</protein>
<organism evidence="4 7">
    <name type="scientific">Aerococcus urinaeequi</name>
    <dbReference type="NCBI Taxonomy" id="51665"/>
    <lineage>
        <taxon>Bacteria</taxon>
        <taxon>Bacillati</taxon>
        <taxon>Bacillota</taxon>
        <taxon>Bacilli</taxon>
        <taxon>Lactobacillales</taxon>
        <taxon>Aerococcaceae</taxon>
        <taxon>Aerococcus</taxon>
    </lineage>
</organism>
<evidence type="ECO:0000259" key="1">
    <source>
        <dbReference type="PROSITE" id="PS51819"/>
    </source>
</evidence>
<dbReference type="PANTHER" id="PTHR36113:SF1">
    <property type="entry name" value="GLYOXALASE_BLEOMYCIN RESISTANCE PROTEIN_DIOXYGENASE"/>
    <property type="match status" value="1"/>
</dbReference>
<accession>A0A0U4WAS7</accession>
<sequence>MKIEHVALWVTDLELVKAFYEKYFEAKAGDRYHNPKTRFSSYFLNFDEGSRLELTNKKHLSPRIADALGYGHIALAVGDKEAVDAKTAQLVADGFPLLSGPRTTGDGYYESVVQDPEGNLVEITTN</sequence>
<evidence type="ECO:0000313" key="2">
    <source>
        <dbReference type="EMBL" id="AMB97551.1"/>
    </source>
</evidence>
<evidence type="ECO:0000313" key="7">
    <source>
        <dbReference type="Proteomes" id="UP000595091"/>
    </source>
</evidence>
<reference evidence="5" key="2">
    <citation type="submission" date="2016-01" db="EMBL/GenBank/DDBJ databases">
        <title>Six Aerococcus type strain genome sequencing and assembly using PacBio and Illumina Hiseq.</title>
        <authorList>
            <person name="Carkaci D."/>
            <person name="Dargis R."/>
            <person name="Nielsen X.C."/>
            <person name="Skovgaard O."/>
            <person name="Fuursted K."/>
            <person name="Christensen J.J."/>
        </authorList>
    </citation>
    <scope>NUCLEOTIDE SEQUENCE [LARGE SCALE GENOMIC DNA]</scope>
    <source>
        <strain evidence="5">CCUG28094</strain>
    </source>
</reference>
<dbReference type="Proteomes" id="UP000595091">
    <property type="component" value="Chromosome"/>
</dbReference>
<dbReference type="PROSITE" id="PS51819">
    <property type="entry name" value="VOC"/>
    <property type="match status" value="1"/>
</dbReference>
<dbReference type="RefSeq" id="WP_026465543.1">
    <property type="nucleotide sequence ID" value="NZ_CP013988.1"/>
</dbReference>
<dbReference type="EMBL" id="JACGAN010000015">
    <property type="protein sequence ID" value="MBA5747183.1"/>
    <property type="molecule type" value="Genomic_DNA"/>
</dbReference>
<dbReference type="Gene3D" id="3.10.180.10">
    <property type="entry name" value="2,3-Dihydroxybiphenyl 1,2-Dioxygenase, domain 1"/>
    <property type="match status" value="1"/>
</dbReference>
<dbReference type="PANTHER" id="PTHR36113">
    <property type="entry name" value="LYASE, PUTATIVE-RELATED-RELATED"/>
    <property type="match status" value="1"/>
</dbReference>
<dbReference type="GeneID" id="92866828"/>
<reference evidence="2 5" key="1">
    <citation type="journal article" date="2016" name="Genome Announc.">
        <title>Complete Genome Sequences of Aerococcus christensenii CCUG 28831T, Aerococcus sanguinicola CCUG 43001T, Aerococcus urinae CCUG 36881T, Aerococcus urinaeequi CCUG 28094T, Aerococcus urinaehominis CCUG 42038 BT, and Aerococcus viridans CCUG 4311T.</title>
        <authorList>
            <person name="Carkaci D."/>
            <person name="Dargis R."/>
            <person name="Nielsen X.C."/>
            <person name="Skovgaard O."/>
            <person name="Fuursted K."/>
            <person name="Christensen J.J."/>
        </authorList>
    </citation>
    <scope>NUCLEOTIDE SEQUENCE [LARGE SCALE GENOMIC DNA]</scope>
    <source>
        <strain evidence="2 5">CCUG28094</strain>
    </source>
</reference>
<reference evidence="4 7" key="4">
    <citation type="submission" date="2020-10" db="EMBL/GenBank/DDBJ databases">
        <title>Plasmid carrying two tetracycline resistance determinant.</title>
        <authorList>
            <person name="Yang Q."/>
        </authorList>
    </citation>
    <scope>NUCLEOTIDE SEQUENCE [LARGE SCALE GENOMIC DNA]</scope>
    <source>
        <strain evidence="4 7">T43</strain>
    </source>
</reference>
<proteinExistence type="predicted"/>
<evidence type="ECO:0000313" key="4">
    <source>
        <dbReference type="EMBL" id="QOQ79163.1"/>
    </source>
</evidence>
<dbReference type="EMBL" id="CP063065">
    <property type="protein sequence ID" value="QOQ79163.1"/>
    <property type="molecule type" value="Genomic_DNA"/>
</dbReference>
<evidence type="ECO:0000313" key="3">
    <source>
        <dbReference type="EMBL" id="MBA5747183.1"/>
    </source>
</evidence>
<dbReference type="SUPFAM" id="SSF54593">
    <property type="entry name" value="Glyoxalase/Bleomycin resistance protein/Dihydroxybiphenyl dioxygenase"/>
    <property type="match status" value="1"/>
</dbReference>
<name>A0A0U4WAS7_9LACT</name>
<evidence type="ECO:0000313" key="5">
    <source>
        <dbReference type="Proteomes" id="UP000067698"/>
    </source>
</evidence>
<dbReference type="Proteomes" id="UP000540056">
    <property type="component" value="Unassembled WGS sequence"/>
</dbReference>
<dbReference type="EMBL" id="CP014162">
    <property type="protein sequence ID" value="AMB97551.1"/>
    <property type="molecule type" value="Genomic_DNA"/>
</dbReference>
<gene>
    <name evidence="2" type="ORF">AWM74_04585</name>
    <name evidence="3" type="ORF">H3232_08290</name>
    <name evidence="4" type="ORF">IMX20_00050</name>
</gene>
<dbReference type="InterPro" id="IPR029068">
    <property type="entry name" value="Glyas_Bleomycin-R_OHBP_Dase"/>
</dbReference>
<dbReference type="OrthoDB" id="9789012at2"/>
<dbReference type="Proteomes" id="UP000067698">
    <property type="component" value="Chromosome"/>
</dbReference>
<reference evidence="3 6" key="3">
    <citation type="submission" date="2020-07" db="EMBL/GenBank/DDBJ databases">
        <title>Draft Genome Sequences of Lactobacillales Isolated from the International Space Station.</title>
        <authorList>
            <person name="Bharadwaj A.R."/>
            <person name="Singh N.K."/>
            <person name="Wood J.M."/>
            <person name="Debieu M."/>
            <person name="O'Hara N.B."/>
            <person name="Karouia F."/>
            <person name="Mason C.E."/>
            <person name="Venkateswaran K."/>
        </authorList>
    </citation>
    <scope>NUCLEOTIDE SEQUENCE [LARGE SCALE GENOMIC DNA]</scope>
    <source>
        <strain evidence="3 6">151250015-1-258-55</strain>
    </source>
</reference>
<keyword evidence="6" id="KW-1185">Reference proteome</keyword>
<dbReference type="InterPro" id="IPR004360">
    <property type="entry name" value="Glyas_Fos-R_dOase_dom"/>
</dbReference>
<evidence type="ECO:0000313" key="6">
    <source>
        <dbReference type="Proteomes" id="UP000540056"/>
    </source>
</evidence>
<dbReference type="AlphaFoldDB" id="A0A0U4WAS7"/>
<dbReference type="InterPro" id="IPR051332">
    <property type="entry name" value="Fosfomycin_Res_Enzymes"/>
</dbReference>